<comment type="caution">
    <text evidence="1">The sequence shown here is derived from an EMBL/GenBank/DDBJ whole genome shotgun (WGS) entry which is preliminary data.</text>
</comment>
<dbReference type="EMBL" id="JBFAIH010000021">
    <property type="protein sequence ID" value="MEV0366643.1"/>
    <property type="molecule type" value="Genomic_DNA"/>
</dbReference>
<sequence>MAVVEYEWHASSEPFLRHFEVAAWEVVEVLYSPRRWSRPATTAQALAVLTVWGRTEDGRPLVVVLRPRSHPDRWQILMAAPMGDRQLAEFTAWEATRDE</sequence>
<gene>
    <name evidence="1" type="ORF">AB0H72_28505</name>
</gene>
<name>A0ABV3FGJ8_9NOCA</name>
<evidence type="ECO:0000313" key="1">
    <source>
        <dbReference type="EMBL" id="MEV0366643.1"/>
    </source>
</evidence>
<keyword evidence="2" id="KW-1185">Reference proteome</keyword>
<proteinExistence type="predicted"/>
<organism evidence="1 2">
    <name type="scientific">Nocardia fusca</name>
    <dbReference type="NCBI Taxonomy" id="941183"/>
    <lineage>
        <taxon>Bacteria</taxon>
        <taxon>Bacillati</taxon>
        <taxon>Actinomycetota</taxon>
        <taxon>Actinomycetes</taxon>
        <taxon>Mycobacteriales</taxon>
        <taxon>Nocardiaceae</taxon>
        <taxon>Nocardia</taxon>
    </lineage>
</organism>
<evidence type="ECO:0000313" key="2">
    <source>
        <dbReference type="Proteomes" id="UP001551658"/>
    </source>
</evidence>
<accession>A0ABV3FGJ8</accession>
<evidence type="ECO:0008006" key="3">
    <source>
        <dbReference type="Google" id="ProtNLM"/>
    </source>
</evidence>
<protein>
    <recommendedName>
        <fullName evidence="3">DUF4258 domain-containing protein</fullName>
    </recommendedName>
</protein>
<dbReference type="RefSeq" id="WP_157120161.1">
    <property type="nucleotide sequence ID" value="NZ_JBFAIH010000021.1"/>
</dbReference>
<dbReference type="Proteomes" id="UP001551658">
    <property type="component" value="Unassembled WGS sequence"/>
</dbReference>
<reference evidence="1 2" key="1">
    <citation type="submission" date="2024-06" db="EMBL/GenBank/DDBJ databases">
        <title>The Natural Products Discovery Center: Release of the First 8490 Sequenced Strains for Exploring Actinobacteria Biosynthetic Diversity.</title>
        <authorList>
            <person name="Kalkreuter E."/>
            <person name="Kautsar S.A."/>
            <person name="Yang D."/>
            <person name="Bader C.D."/>
            <person name="Teijaro C.N."/>
            <person name="Fluegel L."/>
            <person name="Davis C.M."/>
            <person name="Simpson J.R."/>
            <person name="Lauterbach L."/>
            <person name="Steele A.D."/>
            <person name="Gui C."/>
            <person name="Meng S."/>
            <person name="Li G."/>
            <person name="Viehrig K."/>
            <person name="Ye F."/>
            <person name="Su P."/>
            <person name="Kiefer A.F."/>
            <person name="Nichols A."/>
            <person name="Cepeda A.J."/>
            <person name="Yan W."/>
            <person name="Fan B."/>
            <person name="Jiang Y."/>
            <person name="Adhikari A."/>
            <person name="Zheng C.-J."/>
            <person name="Schuster L."/>
            <person name="Cowan T.M."/>
            <person name="Smanski M.J."/>
            <person name="Chevrette M.G."/>
            <person name="De Carvalho L.P.S."/>
            <person name="Shen B."/>
        </authorList>
    </citation>
    <scope>NUCLEOTIDE SEQUENCE [LARGE SCALE GENOMIC DNA]</scope>
    <source>
        <strain evidence="1 2">NPDC050671</strain>
    </source>
</reference>